<dbReference type="EMBL" id="VOFY01000009">
    <property type="protein sequence ID" value="KAA8589971.1"/>
    <property type="molecule type" value="Genomic_DNA"/>
</dbReference>
<comment type="caution">
    <text evidence="2">The sequence shown here is derived from an EMBL/GenBank/DDBJ whole genome shotgun (WGS) entry which is preliminary data.</text>
</comment>
<keyword evidence="3" id="KW-1185">Reference proteome</keyword>
<reference evidence="2 3" key="1">
    <citation type="submission" date="2019-08" db="EMBL/GenBank/DDBJ databases">
        <title>A chromosome-level genome assembly, high-density linkage maps, and genome scans reveal the genomic architecture of hybrid incompatibilities underlying speciation via character displacement in darters (Percidae: Etheostominae).</title>
        <authorList>
            <person name="Moran R.L."/>
            <person name="Catchen J.M."/>
            <person name="Fuller R.C."/>
        </authorList>
    </citation>
    <scope>NUCLEOTIDE SEQUENCE [LARGE SCALE GENOMIC DNA]</scope>
    <source>
        <strain evidence="2">EspeVRDwgs_2016</strain>
        <tissue evidence="2">Muscle</tissue>
    </source>
</reference>
<gene>
    <name evidence="2" type="ORF">FQN60_013336</name>
</gene>
<name>A0A5J5DD02_9PERO</name>
<evidence type="ECO:0000313" key="2">
    <source>
        <dbReference type="EMBL" id="KAA8589971.1"/>
    </source>
</evidence>
<sequence>MKQRSWQPLLHCSSLLVTRKGKGRNRESQEKALSPRRQWA</sequence>
<proteinExistence type="predicted"/>
<dbReference type="AlphaFoldDB" id="A0A5J5DD02"/>
<dbReference type="Proteomes" id="UP000327493">
    <property type="component" value="Chromosome 9"/>
</dbReference>
<evidence type="ECO:0000256" key="1">
    <source>
        <dbReference type="SAM" id="MobiDB-lite"/>
    </source>
</evidence>
<protein>
    <submittedName>
        <fullName evidence="2">Uncharacterized protein</fullName>
    </submittedName>
</protein>
<organism evidence="2 3">
    <name type="scientific">Etheostoma spectabile</name>
    <name type="common">orangethroat darter</name>
    <dbReference type="NCBI Taxonomy" id="54343"/>
    <lineage>
        <taxon>Eukaryota</taxon>
        <taxon>Metazoa</taxon>
        <taxon>Chordata</taxon>
        <taxon>Craniata</taxon>
        <taxon>Vertebrata</taxon>
        <taxon>Euteleostomi</taxon>
        <taxon>Actinopterygii</taxon>
        <taxon>Neopterygii</taxon>
        <taxon>Teleostei</taxon>
        <taxon>Neoteleostei</taxon>
        <taxon>Acanthomorphata</taxon>
        <taxon>Eupercaria</taxon>
        <taxon>Perciformes</taxon>
        <taxon>Percoidei</taxon>
        <taxon>Percidae</taxon>
        <taxon>Etheostomatinae</taxon>
        <taxon>Etheostoma</taxon>
    </lineage>
</organism>
<accession>A0A5J5DD02</accession>
<feature type="region of interest" description="Disordered" evidence="1">
    <location>
        <begin position="17"/>
        <end position="40"/>
    </location>
</feature>
<evidence type="ECO:0000313" key="3">
    <source>
        <dbReference type="Proteomes" id="UP000327493"/>
    </source>
</evidence>